<comment type="caution">
    <text evidence="3">The sequence shown here is derived from an EMBL/GenBank/DDBJ whole genome shotgun (WGS) entry which is preliminary data.</text>
</comment>
<feature type="compositionally biased region" description="Polar residues" evidence="2">
    <location>
        <begin position="239"/>
        <end position="249"/>
    </location>
</feature>
<evidence type="ECO:0000256" key="1">
    <source>
        <dbReference type="SAM" id="Coils"/>
    </source>
</evidence>
<gene>
    <name evidence="3" type="ORF">J3R30DRAFT_2132837</name>
</gene>
<sequence>MASSGTTSRRSSTDTRTTRNSHSNSSTRTKDRYKTSSSGRELALMLAVERNKSDSLRLSLDEAQKELASQRHRIEEAETNLLEVTSRFMRANKERLDALHNAAVVAEERELYRLQLLAAQNDIDKARNIVRSIDERCLKAENDAAKYKRSARELREEQLVMAAREDGRRIGFREGLQRARAEVGLLDIAGDGYVTPPSRTRLESVSDADEDRSTFYSDELGEESDPMPQPMPSEPPSVRNGSSQRQFPPQAQPSPPHEAPTPVAPPRPRSTTGQIRPIPLHNIPMSPRHPPVNIPPDGMIPFDNASGNGISLPPPHELSPMPPIMELSPAPPPALVIEEEPRIVPPPGSHRTPMYASYSEYHPGHSYRGQSSPESSSTAMSQFDMLAEPQNIMANISPMSAIPEVASGFTSPNPPSMHGGDLHRSGSMRSTTSARRSPSPIPVPHTMHTPRAQQENLADVNVNYYSANPGQKVGHKQSMSSMTSSKRAKSPPSSRHRPYSPPQIGNIYTNPHYQTSNDTPEYPK</sequence>
<evidence type="ECO:0000313" key="3">
    <source>
        <dbReference type="EMBL" id="KAJ4482157.1"/>
    </source>
</evidence>
<feature type="region of interest" description="Disordered" evidence="2">
    <location>
        <begin position="342"/>
        <end position="380"/>
    </location>
</feature>
<keyword evidence="1" id="KW-0175">Coiled coil</keyword>
<feature type="compositionally biased region" description="Low complexity" evidence="2">
    <location>
        <begin position="425"/>
        <end position="438"/>
    </location>
</feature>
<feature type="compositionally biased region" description="Polar residues" evidence="2">
    <location>
        <begin position="506"/>
        <end position="524"/>
    </location>
</feature>
<reference evidence="3" key="1">
    <citation type="submission" date="2022-08" db="EMBL/GenBank/DDBJ databases">
        <title>A Global Phylogenomic Analysis of the Shiitake Genus Lentinula.</title>
        <authorList>
            <consortium name="DOE Joint Genome Institute"/>
            <person name="Sierra-Patev S."/>
            <person name="Min B."/>
            <person name="Naranjo-Ortiz M."/>
            <person name="Looney B."/>
            <person name="Konkel Z."/>
            <person name="Slot J.C."/>
            <person name="Sakamoto Y."/>
            <person name="Steenwyk J.L."/>
            <person name="Rokas A."/>
            <person name="Carro J."/>
            <person name="Camarero S."/>
            <person name="Ferreira P."/>
            <person name="Molpeceres G."/>
            <person name="Ruiz-Duenas F.J."/>
            <person name="Serrano A."/>
            <person name="Henrissat B."/>
            <person name="Drula E."/>
            <person name="Hughes K.W."/>
            <person name="Mata J.L."/>
            <person name="Ishikawa N.K."/>
            <person name="Vargas-Isla R."/>
            <person name="Ushijima S."/>
            <person name="Smith C.A."/>
            <person name="Ahrendt S."/>
            <person name="Andreopoulos W."/>
            <person name="He G."/>
            <person name="Labutti K."/>
            <person name="Lipzen A."/>
            <person name="Ng V."/>
            <person name="Riley R."/>
            <person name="Sandor L."/>
            <person name="Barry K."/>
            <person name="Martinez A.T."/>
            <person name="Xiao Y."/>
            <person name="Gibbons J.G."/>
            <person name="Terashima K."/>
            <person name="Grigoriev I.V."/>
            <person name="Hibbett D.S."/>
        </authorList>
    </citation>
    <scope>NUCLEOTIDE SEQUENCE</scope>
    <source>
        <strain evidence="3">JLM2183</strain>
    </source>
</reference>
<feature type="compositionally biased region" description="Pro residues" evidence="2">
    <location>
        <begin position="250"/>
        <end position="268"/>
    </location>
</feature>
<evidence type="ECO:0000256" key="2">
    <source>
        <dbReference type="SAM" id="MobiDB-lite"/>
    </source>
</evidence>
<feature type="coiled-coil region" evidence="1">
    <location>
        <begin position="46"/>
        <end position="94"/>
    </location>
</feature>
<dbReference type="AlphaFoldDB" id="A0A9W9AGI1"/>
<feature type="region of interest" description="Disordered" evidence="2">
    <location>
        <begin position="404"/>
        <end position="524"/>
    </location>
</feature>
<proteinExistence type="predicted"/>
<accession>A0A9W9AGI1</accession>
<keyword evidence="4" id="KW-1185">Reference proteome</keyword>
<feature type="compositionally biased region" description="Low complexity" evidence="2">
    <location>
        <begin position="1"/>
        <end position="10"/>
    </location>
</feature>
<evidence type="ECO:0000313" key="4">
    <source>
        <dbReference type="Proteomes" id="UP001150266"/>
    </source>
</evidence>
<feature type="region of interest" description="Disordered" evidence="2">
    <location>
        <begin position="189"/>
        <end position="286"/>
    </location>
</feature>
<feature type="compositionally biased region" description="Polar residues" evidence="2">
    <location>
        <begin position="368"/>
        <end position="380"/>
    </location>
</feature>
<dbReference type="OrthoDB" id="3008370at2759"/>
<dbReference type="Proteomes" id="UP001150266">
    <property type="component" value="Unassembled WGS sequence"/>
</dbReference>
<feature type="compositionally biased region" description="Basic residues" evidence="2">
    <location>
        <begin position="486"/>
        <end position="498"/>
    </location>
</feature>
<feature type="compositionally biased region" description="Low complexity" evidence="2">
    <location>
        <begin position="18"/>
        <end position="27"/>
    </location>
</feature>
<name>A0A9W9AGI1_9AGAR</name>
<feature type="region of interest" description="Disordered" evidence="2">
    <location>
        <begin position="1"/>
        <end position="39"/>
    </location>
</feature>
<organism evidence="3 4">
    <name type="scientific">Lentinula aciculospora</name>
    <dbReference type="NCBI Taxonomy" id="153920"/>
    <lineage>
        <taxon>Eukaryota</taxon>
        <taxon>Fungi</taxon>
        <taxon>Dikarya</taxon>
        <taxon>Basidiomycota</taxon>
        <taxon>Agaricomycotina</taxon>
        <taxon>Agaricomycetes</taxon>
        <taxon>Agaricomycetidae</taxon>
        <taxon>Agaricales</taxon>
        <taxon>Marasmiineae</taxon>
        <taxon>Omphalotaceae</taxon>
        <taxon>Lentinula</taxon>
    </lineage>
</organism>
<protein>
    <submittedName>
        <fullName evidence="3">Uncharacterized protein</fullName>
    </submittedName>
</protein>
<dbReference type="EMBL" id="JAOTPV010000005">
    <property type="protein sequence ID" value="KAJ4482157.1"/>
    <property type="molecule type" value="Genomic_DNA"/>
</dbReference>